<comment type="caution">
    <text evidence="2">The sequence shown here is derived from an EMBL/GenBank/DDBJ whole genome shotgun (WGS) entry which is preliminary data.</text>
</comment>
<accession>A0ABQ9ABY5</accession>
<reference evidence="2" key="2">
    <citation type="journal article" date="2023" name="Int. J. Mol. Sci.">
        <title>De Novo Assembly and Annotation of 11 Diverse Shrub Willow (Salix) Genomes Reveals Novel Gene Organization in Sex-Linked Regions.</title>
        <authorList>
            <person name="Hyden B."/>
            <person name="Feng K."/>
            <person name="Yates T.B."/>
            <person name="Jawdy S."/>
            <person name="Cereghino C."/>
            <person name="Smart L.B."/>
            <person name="Muchero W."/>
        </authorList>
    </citation>
    <scope>NUCLEOTIDE SEQUENCE</scope>
    <source>
        <tissue evidence="2">Shoot tip</tissue>
    </source>
</reference>
<proteinExistence type="predicted"/>
<dbReference type="InterPro" id="IPR039057">
    <property type="entry name" value="Spo22/ZIP4"/>
</dbReference>
<gene>
    <name evidence="2" type="ORF">OIU77_011154</name>
</gene>
<organism evidence="2 3">
    <name type="scientific">Salix suchowensis</name>
    <dbReference type="NCBI Taxonomy" id="1278906"/>
    <lineage>
        <taxon>Eukaryota</taxon>
        <taxon>Viridiplantae</taxon>
        <taxon>Streptophyta</taxon>
        <taxon>Embryophyta</taxon>
        <taxon>Tracheophyta</taxon>
        <taxon>Spermatophyta</taxon>
        <taxon>Magnoliopsida</taxon>
        <taxon>eudicotyledons</taxon>
        <taxon>Gunneridae</taxon>
        <taxon>Pentapetalae</taxon>
        <taxon>rosids</taxon>
        <taxon>fabids</taxon>
        <taxon>Malpighiales</taxon>
        <taxon>Salicaceae</taxon>
        <taxon>Saliceae</taxon>
        <taxon>Salix</taxon>
    </lineage>
</organism>
<dbReference type="EMBL" id="JAPFFI010000022">
    <property type="protein sequence ID" value="KAJ6329625.1"/>
    <property type="molecule type" value="Genomic_DNA"/>
</dbReference>
<protein>
    <submittedName>
        <fullName evidence="2">Uncharacterized protein</fullName>
    </submittedName>
</protein>
<name>A0ABQ9ABY5_9ROSI</name>
<feature type="region of interest" description="Disordered" evidence="1">
    <location>
        <begin position="1"/>
        <end position="20"/>
    </location>
</feature>
<evidence type="ECO:0000313" key="3">
    <source>
        <dbReference type="Proteomes" id="UP001141253"/>
    </source>
</evidence>
<reference evidence="2" key="1">
    <citation type="submission" date="2022-10" db="EMBL/GenBank/DDBJ databases">
        <authorList>
            <person name="Hyden B.L."/>
            <person name="Feng K."/>
            <person name="Yates T."/>
            <person name="Jawdy S."/>
            <person name="Smart L.B."/>
            <person name="Muchero W."/>
        </authorList>
    </citation>
    <scope>NUCLEOTIDE SEQUENCE</scope>
    <source>
        <tissue evidence="2">Shoot tip</tissue>
    </source>
</reference>
<dbReference type="PANTHER" id="PTHR40375:SF2">
    <property type="entry name" value="SPORULATION-SPECIFIC PROTEIN 22"/>
    <property type="match status" value="1"/>
</dbReference>
<sequence length="174" mass="18898">MPASTSPNAASILPSSSCSSSSSVVQNHAKLRHIAADMLSLAGEATGVPSPAVKSASFYLKTGLIWHDLRKFDLASSCFERATDIVSKLDIAAISDPVERKLLLDLNLARSRTAWELSDRNLAITLLTRAKTLLFGSSDHYKQLANQYLIFGKSVLSRNNDTDNSLKEAFEANE</sequence>
<evidence type="ECO:0000313" key="2">
    <source>
        <dbReference type="EMBL" id="KAJ6329625.1"/>
    </source>
</evidence>
<keyword evidence="3" id="KW-1185">Reference proteome</keyword>
<dbReference type="Proteomes" id="UP001141253">
    <property type="component" value="Chromosome 14"/>
</dbReference>
<dbReference type="InterPro" id="IPR011990">
    <property type="entry name" value="TPR-like_helical_dom_sf"/>
</dbReference>
<dbReference type="SUPFAM" id="SSF48452">
    <property type="entry name" value="TPR-like"/>
    <property type="match status" value="1"/>
</dbReference>
<evidence type="ECO:0000256" key="1">
    <source>
        <dbReference type="SAM" id="MobiDB-lite"/>
    </source>
</evidence>
<dbReference type="PANTHER" id="PTHR40375">
    <property type="entry name" value="SPORULATION-SPECIFIC PROTEIN 22"/>
    <property type="match status" value="1"/>
</dbReference>